<accession>A0A3N4IJ45</accession>
<dbReference type="AlphaFoldDB" id="A0A3N4IJ45"/>
<dbReference type="EMBL" id="ML119652">
    <property type="protein sequence ID" value="RPA85656.1"/>
    <property type="molecule type" value="Genomic_DNA"/>
</dbReference>
<organism evidence="1 2">
    <name type="scientific">Ascobolus immersus RN42</name>
    <dbReference type="NCBI Taxonomy" id="1160509"/>
    <lineage>
        <taxon>Eukaryota</taxon>
        <taxon>Fungi</taxon>
        <taxon>Dikarya</taxon>
        <taxon>Ascomycota</taxon>
        <taxon>Pezizomycotina</taxon>
        <taxon>Pezizomycetes</taxon>
        <taxon>Pezizales</taxon>
        <taxon>Ascobolaceae</taxon>
        <taxon>Ascobolus</taxon>
    </lineage>
</organism>
<keyword evidence="2" id="KW-1185">Reference proteome</keyword>
<evidence type="ECO:0000313" key="2">
    <source>
        <dbReference type="Proteomes" id="UP000275078"/>
    </source>
</evidence>
<proteinExistence type="predicted"/>
<evidence type="ECO:0000313" key="1">
    <source>
        <dbReference type="EMBL" id="RPA85656.1"/>
    </source>
</evidence>
<protein>
    <submittedName>
        <fullName evidence="1">Uncharacterized protein</fullName>
    </submittedName>
</protein>
<dbReference type="Proteomes" id="UP000275078">
    <property type="component" value="Unassembled WGS sequence"/>
</dbReference>
<gene>
    <name evidence="1" type="ORF">BJ508DRAFT_358617</name>
</gene>
<reference evidence="1 2" key="1">
    <citation type="journal article" date="2018" name="Nat. Ecol. Evol.">
        <title>Pezizomycetes genomes reveal the molecular basis of ectomycorrhizal truffle lifestyle.</title>
        <authorList>
            <person name="Murat C."/>
            <person name="Payen T."/>
            <person name="Noel B."/>
            <person name="Kuo A."/>
            <person name="Morin E."/>
            <person name="Chen J."/>
            <person name="Kohler A."/>
            <person name="Krizsan K."/>
            <person name="Balestrini R."/>
            <person name="Da Silva C."/>
            <person name="Montanini B."/>
            <person name="Hainaut M."/>
            <person name="Levati E."/>
            <person name="Barry K.W."/>
            <person name="Belfiori B."/>
            <person name="Cichocki N."/>
            <person name="Clum A."/>
            <person name="Dockter R.B."/>
            <person name="Fauchery L."/>
            <person name="Guy J."/>
            <person name="Iotti M."/>
            <person name="Le Tacon F."/>
            <person name="Lindquist E.A."/>
            <person name="Lipzen A."/>
            <person name="Malagnac F."/>
            <person name="Mello A."/>
            <person name="Molinier V."/>
            <person name="Miyauchi S."/>
            <person name="Poulain J."/>
            <person name="Riccioni C."/>
            <person name="Rubini A."/>
            <person name="Sitrit Y."/>
            <person name="Splivallo R."/>
            <person name="Traeger S."/>
            <person name="Wang M."/>
            <person name="Zifcakova L."/>
            <person name="Wipf D."/>
            <person name="Zambonelli A."/>
            <person name="Paolocci F."/>
            <person name="Nowrousian M."/>
            <person name="Ottonello S."/>
            <person name="Baldrian P."/>
            <person name="Spatafora J.W."/>
            <person name="Henrissat B."/>
            <person name="Nagy L.G."/>
            <person name="Aury J.M."/>
            <person name="Wincker P."/>
            <person name="Grigoriev I.V."/>
            <person name="Bonfante P."/>
            <person name="Martin F.M."/>
        </authorList>
    </citation>
    <scope>NUCLEOTIDE SEQUENCE [LARGE SCALE GENOMIC DNA]</scope>
    <source>
        <strain evidence="1 2">RN42</strain>
    </source>
</reference>
<sequence length="138" mass="16194">MFLRKLREGYIRIVLLALALLVTPSPNGKMQEFYTEVQSWFWTNVKRWGGYFLFQAIGFTQIARLFFYSAILHNVLCIGEQVLGALVSYREFTATEPHAQWEEFVMLWKLRQEGFKAELGKIAKEELRRRRSAGAGRR</sequence>
<name>A0A3N4IJ45_ASCIM</name>